<gene>
    <name evidence="3" type="ORF">DDZ13_15065</name>
</gene>
<organism evidence="3 4">
    <name type="scientific">Coraliomargarita sinensis</name>
    <dbReference type="NCBI Taxonomy" id="2174842"/>
    <lineage>
        <taxon>Bacteria</taxon>
        <taxon>Pseudomonadati</taxon>
        <taxon>Verrucomicrobiota</taxon>
        <taxon>Opitutia</taxon>
        <taxon>Puniceicoccales</taxon>
        <taxon>Coraliomargaritaceae</taxon>
        <taxon>Coraliomargarita</taxon>
    </lineage>
</organism>
<accession>A0A317ZCI3</accession>
<evidence type="ECO:0000313" key="3">
    <source>
        <dbReference type="EMBL" id="PXA02836.1"/>
    </source>
</evidence>
<dbReference type="AlphaFoldDB" id="A0A317ZCI3"/>
<dbReference type="EMBL" id="QHJQ01000023">
    <property type="protein sequence ID" value="PXA02836.1"/>
    <property type="molecule type" value="Genomic_DNA"/>
</dbReference>
<keyword evidence="1" id="KW-0472">Membrane</keyword>
<name>A0A317ZCI3_9BACT</name>
<sequence length="182" mass="19933">MRVSPLDHPRTTCTIDPLGSHRLLLSLAKRMNESTLFLIIGGVGLAVGLLMLPLGLNERKKKRKKFGEAAFTKGKVLGENESDQSHGFPSIPGGGAAAKITFRTQFSYTVAEKFYLGQSGTASNTQQYQPGTEIEVIFNPKDPEICDIYDASFRLMPLIPFILGGVFFLVGGFFLYAYTSMS</sequence>
<dbReference type="Pfam" id="PF12158">
    <property type="entry name" value="DUF3592"/>
    <property type="match status" value="1"/>
</dbReference>
<dbReference type="InParanoid" id="A0A317ZCI3"/>
<reference evidence="3 4" key="1">
    <citation type="submission" date="2018-05" db="EMBL/GenBank/DDBJ databases">
        <title>Coraliomargarita sinensis sp. nov., isolated from a marine solar saltern.</title>
        <authorList>
            <person name="Zhou L.Y."/>
        </authorList>
    </citation>
    <scope>NUCLEOTIDE SEQUENCE [LARGE SCALE GENOMIC DNA]</scope>
    <source>
        <strain evidence="3 4">WN38</strain>
    </source>
</reference>
<keyword evidence="1" id="KW-1133">Transmembrane helix</keyword>
<evidence type="ECO:0000259" key="2">
    <source>
        <dbReference type="Pfam" id="PF12158"/>
    </source>
</evidence>
<feature type="domain" description="DUF3592" evidence="2">
    <location>
        <begin position="98"/>
        <end position="146"/>
    </location>
</feature>
<proteinExistence type="predicted"/>
<evidence type="ECO:0000256" key="1">
    <source>
        <dbReference type="SAM" id="Phobius"/>
    </source>
</evidence>
<feature type="transmembrane region" description="Helical" evidence="1">
    <location>
        <begin position="158"/>
        <end position="178"/>
    </location>
</feature>
<evidence type="ECO:0000313" key="4">
    <source>
        <dbReference type="Proteomes" id="UP000247099"/>
    </source>
</evidence>
<comment type="caution">
    <text evidence="3">The sequence shown here is derived from an EMBL/GenBank/DDBJ whole genome shotgun (WGS) entry which is preliminary data.</text>
</comment>
<protein>
    <recommendedName>
        <fullName evidence="2">DUF3592 domain-containing protein</fullName>
    </recommendedName>
</protein>
<dbReference type="InterPro" id="IPR021994">
    <property type="entry name" value="DUF3592"/>
</dbReference>
<feature type="transmembrane region" description="Helical" evidence="1">
    <location>
        <begin position="35"/>
        <end position="56"/>
    </location>
</feature>
<keyword evidence="1" id="KW-0812">Transmembrane</keyword>
<keyword evidence="4" id="KW-1185">Reference proteome</keyword>
<dbReference type="Proteomes" id="UP000247099">
    <property type="component" value="Unassembled WGS sequence"/>
</dbReference>